<name>J9F9U4_WUCBA</name>
<protein>
    <submittedName>
        <fullName evidence="1">Uncharacterized protein</fullName>
    </submittedName>
</protein>
<dbReference type="AlphaFoldDB" id="J9F9U4"/>
<evidence type="ECO:0000313" key="1">
    <source>
        <dbReference type="EMBL" id="EJW84119.1"/>
    </source>
</evidence>
<comment type="caution">
    <text evidence="1">The sequence shown here is derived from an EMBL/GenBank/DDBJ whole genome shotgun (WGS) entry which is preliminary data.</text>
</comment>
<organism evidence="1 2">
    <name type="scientific">Wuchereria bancrofti</name>
    <dbReference type="NCBI Taxonomy" id="6293"/>
    <lineage>
        <taxon>Eukaryota</taxon>
        <taxon>Metazoa</taxon>
        <taxon>Ecdysozoa</taxon>
        <taxon>Nematoda</taxon>
        <taxon>Chromadorea</taxon>
        <taxon>Rhabditida</taxon>
        <taxon>Spirurina</taxon>
        <taxon>Spiruromorpha</taxon>
        <taxon>Filarioidea</taxon>
        <taxon>Onchocercidae</taxon>
        <taxon>Wuchereria</taxon>
    </lineage>
</organism>
<proteinExistence type="predicted"/>
<accession>J9F9U4</accession>
<gene>
    <name evidence="1" type="ORF">WUBG_04972</name>
</gene>
<sequence length="58" mass="6703">AYPTFLHSKGKHTYGPFVVEILNHHQYPSMTSHMVKIMKKVCVSHQINVYANIFESVN</sequence>
<dbReference type="Proteomes" id="UP000004810">
    <property type="component" value="Unassembled WGS sequence"/>
</dbReference>
<evidence type="ECO:0000313" key="2">
    <source>
        <dbReference type="Proteomes" id="UP000004810"/>
    </source>
</evidence>
<reference evidence="2" key="1">
    <citation type="submission" date="2012-08" db="EMBL/GenBank/DDBJ databases">
        <title>The Genome Sequence of Wuchereria bancrofti.</title>
        <authorList>
            <person name="Nutman T.B."/>
            <person name="Fink D.L."/>
            <person name="Russ C."/>
            <person name="Young S."/>
            <person name="Zeng Q."/>
            <person name="Koehrsen M."/>
            <person name="Alvarado L."/>
            <person name="Berlin A."/>
            <person name="Chapman S.B."/>
            <person name="Chen Z."/>
            <person name="Freedman E."/>
            <person name="Gellesch M."/>
            <person name="Goldberg J."/>
            <person name="Griggs A."/>
            <person name="Gujja S."/>
            <person name="Heilman E.R."/>
            <person name="Heiman D."/>
            <person name="Hepburn T."/>
            <person name="Howarth C."/>
            <person name="Jen D."/>
            <person name="Larson L."/>
            <person name="Lewis B."/>
            <person name="Mehta T."/>
            <person name="Park D."/>
            <person name="Pearson M."/>
            <person name="Roberts A."/>
            <person name="Saif S."/>
            <person name="Shea T."/>
            <person name="Shenoy N."/>
            <person name="Sisk P."/>
            <person name="Stolte C."/>
            <person name="Sykes S."/>
            <person name="Walk T."/>
            <person name="White J."/>
            <person name="Yandava C."/>
            <person name="Haas B."/>
            <person name="Henn M.R."/>
            <person name="Nusbaum C."/>
            <person name="Birren B."/>
        </authorList>
    </citation>
    <scope>NUCLEOTIDE SEQUENCE [LARGE SCALE GENOMIC DNA]</scope>
    <source>
        <strain evidence="2">NA</strain>
    </source>
</reference>
<dbReference type="EMBL" id="ADBV01001804">
    <property type="protein sequence ID" value="EJW84119.1"/>
    <property type="molecule type" value="Genomic_DNA"/>
</dbReference>
<feature type="non-terminal residue" evidence="1">
    <location>
        <position position="1"/>
    </location>
</feature>